<name>A0A8B9HBL4_ASTMX</name>
<dbReference type="GO" id="GO:0016020">
    <property type="term" value="C:membrane"/>
    <property type="evidence" value="ECO:0007669"/>
    <property type="project" value="UniProtKB-SubCell"/>
</dbReference>
<dbReference type="AlphaFoldDB" id="A0A8B9HBL4"/>
<evidence type="ECO:0000256" key="6">
    <source>
        <dbReference type="SAM" id="MobiDB-lite"/>
    </source>
</evidence>
<dbReference type="PANTHER" id="PTHR16201:SF36">
    <property type="entry name" value="LYSOSOMAL AMINO ACID TRANSPORTER 1 HOMOLOG"/>
    <property type="match status" value="1"/>
</dbReference>
<dbReference type="Proteomes" id="UP000694621">
    <property type="component" value="Unplaced"/>
</dbReference>
<evidence type="ECO:0000313" key="9">
    <source>
        <dbReference type="Ensembl" id="ENSAMXP00005007417.1"/>
    </source>
</evidence>
<dbReference type="Ensembl" id="ENSAMXT00005008366.1">
    <property type="protein sequence ID" value="ENSAMXP00005007417.1"/>
    <property type="gene ID" value="ENSAMXG00005004421.1"/>
</dbReference>
<feature type="chain" id="PRO_5034771751" evidence="8">
    <location>
        <begin position="19"/>
        <end position="189"/>
    </location>
</feature>
<dbReference type="PANTHER" id="PTHR16201">
    <property type="entry name" value="SEVEN TRANSMEMBRANE PROTEIN 1-RELATED"/>
    <property type="match status" value="1"/>
</dbReference>
<comment type="subcellular location">
    <subcellularLocation>
        <location evidence="1">Membrane</location>
        <topology evidence="1">Multi-pass membrane protein</topology>
    </subcellularLocation>
</comment>
<feature type="transmembrane region" description="Helical" evidence="7">
    <location>
        <begin position="37"/>
        <end position="56"/>
    </location>
</feature>
<evidence type="ECO:0000256" key="5">
    <source>
        <dbReference type="ARBA" id="ARBA00038039"/>
    </source>
</evidence>
<evidence type="ECO:0000256" key="7">
    <source>
        <dbReference type="SAM" id="Phobius"/>
    </source>
</evidence>
<proteinExistence type="inferred from homology"/>
<evidence type="ECO:0000256" key="3">
    <source>
        <dbReference type="ARBA" id="ARBA00022989"/>
    </source>
</evidence>
<feature type="region of interest" description="Disordered" evidence="6">
    <location>
        <begin position="133"/>
        <end position="170"/>
    </location>
</feature>
<evidence type="ECO:0000313" key="10">
    <source>
        <dbReference type="Proteomes" id="UP000694621"/>
    </source>
</evidence>
<dbReference type="InterPro" id="IPR051415">
    <property type="entry name" value="LAAT-1"/>
</dbReference>
<evidence type="ECO:0000256" key="8">
    <source>
        <dbReference type="SAM" id="SignalP"/>
    </source>
</evidence>
<comment type="similarity">
    <text evidence="5">Belongs to the laat-1 family.</text>
</comment>
<dbReference type="Pfam" id="PF04193">
    <property type="entry name" value="PQ-loop"/>
    <property type="match status" value="1"/>
</dbReference>
<organism evidence="9 10">
    <name type="scientific">Astyanax mexicanus</name>
    <name type="common">Blind cave fish</name>
    <name type="synonym">Astyanax fasciatus mexicanus</name>
    <dbReference type="NCBI Taxonomy" id="7994"/>
    <lineage>
        <taxon>Eukaryota</taxon>
        <taxon>Metazoa</taxon>
        <taxon>Chordata</taxon>
        <taxon>Craniata</taxon>
        <taxon>Vertebrata</taxon>
        <taxon>Euteleostomi</taxon>
        <taxon>Actinopterygii</taxon>
        <taxon>Neopterygii</taxon>
        <taxon>Teleostei</taxon>
        <taxon>Ostariophysi</taxon>
        <taxon>Characiformes</taxon>
        <taxon>Characoidei</taxon>
        <taxon>Acestrorhamphidae</taxon>
        <taxon>Acestrorhamphinae</taxon>
        <taxon>Astyanax</taxon>
    </lineage>
</organism>
<dbReference type="InterPro" id="IPR006603">
    <property type="entry name" value="PQ-loop_rpt"/>
</dbReference>
<evidence type="ECO:0000256" key="4">
    <source>
        <dbReference type="ARBA" id="ARBA00023136"/>
    </source>
</evidence>
<keyword evidence="3 7" id="KW-1133">Transmembrane helix</keyword>
<keyword evidence="2 7" id="KW-0812">Transmembrane</keyword>
<evidence type="ECO:0000256" key="1">
    <source>
        <dbReference type="ARBA" id="ARBA00004141"/>
    </source>
</evidence>
<dbReference type="GO" id="GO:0015174">
    <property type="term" value="F:basic amino acid transmembrane transporter activity"/>
    <property type="evidence" value="ECO:0007669"/>
    <property type="project" value="TreeGrafter"/>
</dbReference>
<evidence type="ECO:0000256" key="2">
    <source>
        <dbReference type="ARBA" id="ARBA00022692"/>
    </source>
</evidence>
<keyword evidence="4 7" id="KW-0472">Membrane</keyword>
<protein>
    <submittedName>
        <fullName evidence="9">Solute carrier family 66 member 1</fullName>
    </submittedName>
</protein>
<sequence length="189" mass="20952">MDSALSIWFLLLWLAGDSCNLIGSFLADQLPLQTYTAVYYVCADLVMLSMYGYYSLRHKVGTGDNQLILLLLSQKKKIQAFSAVQPFTTKEIIGFTIGSASSLLYLCSRLPQMYMNEIYRRRVVLPVCAGDSGKHHVRPERAAEEPGARAGRGQLHHPPPALAHRQPGDALPRPPDALYVCVYIVVSIS</sequence>
<feature type="signal peptide" evidence="8">
    <location>
        <begin position="1"/>
        <end position="18"/>
    </location>
</feature>
<keyword evidence="8" id="KW-0732">Signal</keyword>
<dbReference type="Gene3D" id="1.20.1280.290">
    <property type="match status" value="1"/>
</dbReference>
<accession>A0A8B9HBL4</accession>
<reference evidence="9" key="1">
    <citation type="submission" date="2025-08" db="UniProtKB">
        <authorList>
            <consortium name="Ensembl"/>
        </authorList>
    </citation>
    <scope>IDENTIFICATION</scope>
</reference>